<feature type="compositionally biased region" description="Acidic residues" evidence="14">
    <location>
        <begin position="760"/>
        <end position="769"/>
    </location>
</feature>
<dbReference type="GeneID" id="89948658"/>
<dbReference type="SUPFAM" id="SSF82199">
    <property type="entry name" value="SET domain"/>
    <property type="match status" value="1"/>
</dbReference>
<feature type="region of interest" description="Disordered" evidence="14">
    <location>
        <begin position="450"/>
        <end position="514"/>
    </location>
</feature>
<evidence type="ECO:0000256" key="11">
    <source>
        <dbReference type="ARBA" id="ARBA00024057"/>
    </source>
</evidence>
<feature type="region of interest" description="Disordered" evidence="14">
    <location>
        <begin position="266"/>
        <end position="344"/>
    </location>
</feature>
<sequence>MLSNTNNNTKENKDNLMNFKVLSRYDDLFTDIFLDNMFLWFATIKMNNDHRKPRVSNQTILDIIQRNILEKARPMDAVTELLALGYFKHYLMAKNQKQVQEFVQHMKRYLYMYMPNAGYEVGDTRRYGSNGRRVEACLVATKDWQVGDEMRLLTGMIACLDPKDDAELKRGNRDFSVMWSTRKNCSCLFLGPARFANHDCDSNCKFISLGQNSITFKVLKNIKCGEEITVYYGKHYFGENNCECRCITCENLGMGYFASLETKESTPIDMKEEEQGGTRRSTRKRKSALHEEYVDYSQSNSPSASPNPSTRRSKRASIEPSPKPSNSLEELIGEQQQQQQQMMELDSHITIKKEATPPMPVSPTTATTERMARLKVMSIDFLCGSDEEMSPAPKDRRVSDCPLLDLLVDAAMDAGYLKSEEQTHHHHQSGQITVVVNPEIHRDAAHRVYMQQQQEQQQHFQYQHPHQEQSKSNLQISRHSKESPTQPDSPQSSSLDSSESKADSAVSLSPRLQLNSIKNEEEDCKHFFRREMDDGLFESHDDFDDFLDDVSDLSSVGSTELESEMEEVPVAPARKAKKSASPLSAHGHRQQQAPLACIACSRPLKKEDISEQVGADMSITNELATWTWSPSAIFTDWNPKRCPRCERHRLIFKQEWPNRKIKKKKPLSEDENEDDKKSKSSGNNSSSGSSISIKRKKTKKKPTVHKKSALSSSPVIVAAQIPAAAATTTATTQAPSTPVYQMQDDPADLNYIPPSPLSEAPDDDDDDSF</sequence>
<feature type="compositionally biased region" description="Basic residues" evidence="14">
    <location>
        <begin position="693"/>
        <end position="708"/>
    </location>
</feature>
<evidence type="ECO:0000256" key="4">
    <source>
        <dbReference type="ARBA" id="ARBA00015413"/>
    </source>
</evidence>
<dbReference type="Gene3D" id="2.170.270.10">
    <property type="entry name" value="SET domain"/>
    <property type="match status" value="1"/>
</dbReference>
<dbReference type="InterPro" id="IPR046341">
    <property type="entry name" value="SET_dom_sf"/>
</dbReference>
<keyword evidence="17" id="KW-1185">Reference proteome</keyword>
<name>A0AAN7D4A2_9FUNG</name>
<dbReference type="AlphaFoldDB" id="A0AAN7D4A2"/>
<evidence type="ECO:0000256" key="13">
    <source>
        <dbReference type="ARBA" id="ARBA00048081"/>
    </source>
</evidence>
<evidence type="ECO:0000313" key="16">
    <source>
        <dbReference type="EMBL" id="KAK4510541.1"/>
    </source>
</evidence>
<dbReference type="GO" id="GO:0005694">
    <property type="term" value="C:chromosome"/>
    <property type="evidence" value="ECO:0007669"/>
    <property type="project" value="UniProtKB-SubCell"/>
</dbReference>
<evidence type="ECO:0000256" key="1">
    <source>
        <dbReference type="ARBA" id="ARBA00004123"/>
    </source>
</evidence>
<evidence type="ECO:0000256" key="2">
    <source>
        <dbReference type="ARBA" id="ARBA00004286"/>
    </source>
</evidence>
<evidence type="ECO:0000259" key="15">
    <source>
        <dbReference type="PROSITE" id="PS50280"/>
    </source>
</evidence>
<dbReference type="GO" id="GO:0032259">
    <property type="term" value="P:methylation"/>
    <property type="evidence" value="ECO:0007669"/>
    <property type="project" value="UniProtKB-KW"/>
</dbReference>
<dbReference type="SMART" id="SM00317">
    <property type="entry name" value="SET"/>
    <property type="match status" value="1"/>
</dbReference>
<evidence type="ECO:0000256" key="9">
    <source>
        <dbReference type="ARBA" id="ARBA00022853"/>
    </source>
</evidence>
<dbReference type="PANTHER" id="PTHR12977:SF4">
    <property type="entry name" value="HISTONE-LYSINE N-METHYLTRANSFERASE KMT5B"/>
    <property type="match status" value="1"/>
</dbReference>
<dbReference type="PROSITE" id="PS50280">
    <property type="entry name" value="SET"/>
    <property type="match status" value="1"/>
</dbReference>
<evidence type="ECO:0000256" key="6">
    <source>
        <dbReference type="ARBA" id="ARBA00022603"/>
    </source>
</evidence>
<keyword evidence="5" id="KW-0158">Chromosome</keyword>
<evidence type="ECO:0000256" key="8">
    <source>
        <dbReference type="ARBA" id="ARBA00022691"/>
    </source>
</evidence>
<dbReference type="RefSeq" id="XP_064677207.1">
    <property type="nucleotide sequence ID" value="XM_064824271.1"/>
</dbReference>
<keyword evidence="7" id="KW-0808">Transferase</keyword>
<dbReference type="InterPro" id="IPR001214">
    <property type="entry name" value="SET_dom"/>
</dbReference>
<dbReference type="EC" id="2.1.1.372" evidence="11"/>
<proteinExistence type="predicted"/>
<feature type="compositionally biased region" description="Low complexity" evidence="14">
    <location>
        <begin position="297"/>
        <end position="310"/>
    </location>
</feature>
<dbReference type="Pfam" id="PF00856">
    <property type="entry name" value="SET"/>
    <property type="match status" value="1"/>
</dbReference>
<evidence type="ECO:0000256" key="7">
    <source>
        <dbReference type="ARBA" id="ARBA00022679"/>
    </source>
</evidence>
<keyword evidence="8" id="KW-0949">S-adenosyl-L-methionine</keyword>
<dbReference type="GO" id="GO:0140943">
    <property type="term" value="F:histone H4K20 trimethyltransferase activity"/>
    <property type="evidence" value="ECO:0007669"/>
    <property type="project" value="UniProtKB-EC"/>
</dbReference>
<dbReference type="PANTHER" id="PTHR12977">
    <property type="entry name" value="SUPPRESSOR OF VARIEGATION 4-20-RELATED"/>
    <property type="match status" value="1"/>
</dbReference>
<evidence type="ECO:0000313" key="17">
    <source>
        <dbReference type="Proteomes" id="UP001304243"/>
    </source>
</evidence>
<dbReference type="EMBL" id="JASEJX010000033">
    <property type="protein sequence ID" value="KAK4510541.1"/>
    <property type="molecule type" value="Genomic_DNA"/>
</dbReference>
<dbReference type="Proteomes" id="UP001304243">
    <property type="component" value="Unassembled WGS sequence"/>
</dbReference>
<dbReference type="InterPro" id="IPR025783">
    <property type="entry name" value="Set9_fungi"/>
</dbReference>
<dbReference type="PROSITE" id="PS51567">
    <property type="entry name" value="SAM_MT43_SUVAR420_1"/>
    <property type="match status" value="1"/>
</dbReference>
<feature type="compositionally biased region" description="Low complexity" evidence="14">
    <location>
        <begin position="483"/>
        <end position="497"/>
    </location>
</feature>
<evidence type="ECO:0000256" key="3">
    <source>
        <dbReference type="ARBA" id="ARBA00014232"/>
    </source>
</evidence>
<evidence type="ECO:0000256" key="10">
    <source>
        <dbReference type="ARBA" id="ARBA00023242"/>
    </source>
</evidence>
<reference evidence="16 17" key="1">
    <citation type="submission" date="2022-11" db="EMBL/GenBank/DDBJ databases">
        <title>Mucor velutinosus strain NIH1002 WGS.</title>
        <authorList>
            <person name="Subramanian P."/>
            <person name="Mullikin J.C."/>
            <person name="Segre J.A."/>
            <person name="Zelazny A.M."/>
        </authorList>
    </citation>
    <scope>NUCLEOTIDE SEQUENCE [LARGE SCALE GENOMIC DNA]</scope>
    <source>
        <strain evidence="16 17">NIH1002</strain>
    </source>
</reference>
<feature type="compositionally biased region" description="Low complexity" evidence="14">
    <location>
        <begin position="680"/>
        <end position="692"/>
    </location>
</feature>
<feature type="compositionally biased region" description="Low complexity" evidence="14">
    <location>
        <begin position="451"/>
        <end position="464"/>
    </location>
</feature>
<dbReference type="InterPro" id="IPR039977">
    <property type="entry name" value="Suv4-20/Set9"/>
</dbReference>
<accession>A0AAN7D4A2</accession>
<dbReference type="CDD" id="cd10524">
    <property type="entry name" value="SET_Suv4-20-like"/>
    <property type="match status" value="1"/>
</dbReference>
<evidence type="ECO:0000256" key="12">
    <source>
        <dbReference type="ARBA" id="ARBA00030653"/>
    </source>
</evidence>
<organism evidence="16 17">
    <name type="scientific">Mucor velutinosus</name>
    <dbReference type="NCBI Taxonomy" id="708070"/>
    <lineage>
        <taxon>Eukaryota</taxon>
        <taxon>Fungi</taxon>
        <taxon>Fungi incertae sedis</taxon>
        <taxon>Mucoromycota</taxon>
        <taxon>Mucoromycotina</taxon>
        <taxon>Mucoromycetes</taxon>
        <taxon>Mucorales</taxon>
        <taxon>Mucorineae</taxon>
        <taxon>Mucoraceae</taxon>
        <taxon>Mucor</taxon>
    </lineage>
</organism>
<gene>
    <name evidence="16" type="primary">ERC1_2</name>
    <name evidence="16" type="ORF">ATC70_004972</name>
</gene>
<comment type="caution">
    <text evidence="16">The sequence shown here is derived from an EMBL/GenBank/DDBJ whole genome shotgun (WGS) entry which is preliminary data.</text>
</comment>
<keyword evidence="6" id="KW-0489">Methyltransferase</keyword>
<feature type="domain" description="SET" evidence="15">
    <location>
        <begin position="117"/>
        <end position="233"/>
    </location>
</feature>
<dbReference type="Gene3D" id="1.10.10.1700">
    <property type="entry name" value="Histone-lysine N-methyltransferase"/>
    <property type="match status" value="1"/>
</dbReference>
<keyword evidence="10" id="KW-0539">Nucleus</keyword>
<evidence type="ECO:0000256" key="14">
    <source>
        <dbReference type="SAM" id="MobiDB-lite"/>
    </source>
</evidence>
<dbReference type="InterPro" id="IPR041938">
    <property type="entry name" value="Hist-Lys_N-MTase_N"/>
</dbReference>
<comment type="catalytic activity">
    <reaction evidence="13">
        <text>L-lysyl(20)-[histone H4] + 3 S-adenosyl-L-methionine = N(6),N(6),N(6)-trimethyl-L-lysyl(20)-[histone H4] + 3 S-adenosyl-L-homocysteine + 3 H(+)</text>
        <dbReference type="Rhea" id="RHEA:64456"/>
        <dbReference type="Rhea" id="RHEA-COMP:15554"/>
        <dbReference type="Rhea" id="RHEA-COMP:15998"/>
        <dbReference type="ChEBI" id="CHEBI:15378"/>
        <dbReference type="ChEBI" id="CHEBI:29969"/>
        <dbReference type="ChEBI" id="CHEBI:57856"/>
        <dbReference type="ChEBI" id="CHEBI:59789"/>
        <dbReference type="ChEBI" id="CHEBI:61961"/>
        <dbReference type="EC" id="2.1.1.372"/>
    </reaction>
</comment>
<dbReference type="GO" id="GO:0005634">
    <property type="term" value="C:nucleus"/>
    <property type="evidence" value="ECO:0007669"/>
    <property type="project" value="UniProtKB-SubCell"/>
</dbReference>
<comment type="subcellular location">
    <subcellularLocation>
        <location evidence="2">Chromosome</location>
    </subcellularLocation>
    <subcellularLocation>
        <location evidence="1">Nucleus</location>
    </subcellularLocation>
</comment>
<feature type="compositionally biased region" description="Basic and acidic residues" evidence="14">
    <location>
        <begin position="266"/>
        <end position="277"/>
    </location>
</feature>
<keyword evidence="9" id="KW-0156">Chromatin regulator</keyword>
<evidence type="ECO:0000256" key="5">
    <source>
        <dbReference type="ARBA" id="ARBA00022454"/>
    </source>
</evidence>
<protein>
    <recommendedName>
        <fullName evidence="4">Histone-lysine N-methyltransferase SET9</fullName>
        <ecNumber evidence="11">2.1.1.372</ecNumber>
    </recommendedName>
    <alternativeName>
        <fullName evidence="3">Histone-lysine N-methyltransferase set9</fullName>
    </alternativeName>
    <alternativeName>
        <fullName evidence="12">SET domain protein 9</fullName>
    </alternativeName>
</protein>
<feature type="compositionally biased region" description="Low complexity" evidence="14">
    <location>
        <begin position="713"/>
        <end position="738"/>
    </location>
</feature>
<feature type="region of interest" description="Disordered" evidence="14">
    <location>
        <begin position="657"/>
        <end position="769"/>
    </location>
</feature>